<dbReference type="EMBL" id="BQKI01000003">
    <property type="protein sequence ID" value="GJM90226.1"/>
    <property type="molecule type" value="Genomic_DNA"/>
</dbReference>
<dbReference type="AlphaFoldDB" id="A0AAV5BUZ3"/>
<name>A0AAV5BUZ3_ELECO</name>
<proteinExistence type="predicted"/>
<evidence type="ECO:0000259" key="1">
    <source>
        <dbReference type="Pfam" id="PF20241"/>
    </source>
</evidence>
<dbReference type="Proteomes" id="UP001054889">
    <property type="component" value="Unassembled WGS sequence"/>
</dbReference>
<reference evidence="2" key="2">
    <citation type="submission" date="2021-12" db="EMBL/GenBank/DDBJ databases">
        <title>Resequencing data analysis of finger millet.</title>
        <authorList>
            <person name="Hatakeyama M."/>
            <person name="Aluri S."/>
            <person name="Balachadran M.T."/>
            <person name="Sivarajan S.R."/>
            <person name="Poveda L."/>
            <person name="Shimizu-Inatsugi R."/>
            <person name="Schlapbach R."/>
            <person name="Sreeman S.M."/>
            <person name="Shimizu K.K."/>
        </authorList>
    </citation>
    <scope>NUCLEOTIDE SEQUENCE</scope>
</reference>
<dbReference type="Pfam" id="PF20241">
    <property type="entry name" value="DUF6598"/>
    <property type="match status" value="1"/>
</dbReference>
<comment type="caution">
    <text evidence="2">The sequence shown here is derived from an EMBL/GenBank/DDBJ whole genome shotgun (WGS) entry which is preliminary data.</text>
</comment>
<organism evidence="2 3">
    <name type="scientific">Eleusine coracana subsp. coracana</name>
    <dbReference type="NCBI Taxonomy" id="191504"/>
    <lineage>
        <taxon>Eukaryota</taxon>
        <taxon>Viridiplantae</taxon>
        <taxon>Streptophyta</taxon>
        <taxon>Embryophyta</taxon>
        <taxon>Tracheophyta</taxon>
        <taxon>Spermatophyta</taxon>
        <taxon>Magnoliopsida</taxon>
        <taxon>Liliopsida</taxon>
        <taxon>Poales</taxon>
        <taxon>Poaceae</taxon>
        <taxon>PACMAD clade</taxon>
        <taxon>Chloridoideae</taxon>
        <taxon>Cynodonteae</taxon>
        <taxon>Eleusininae</taxon>
        <taxon>Eleusine</taxon>
    </lineage>
</organism>
<sequence length="298" mass="32686">MASRSGVKGELVKPARGLIPSANDVLIPLGTKEFLARYGDDHREDKRRASVNVISGEEDSCRTTMEIIDSKLDTSGETVDVTGTQEDRTRATKYHRGATVVSDDELYPSWAADPIDGVCPIPILPNSSHGDGSIYRGIDIWKQHYHIADRNETRLEAKMFSDPTDYDARYGTGIISTTRNMLQIISLKLAKLPVGYNSVELYGMGSLNCLPLTQRILGHCGAIDITSSVLYDAVEATVEVVVSEVQISFNLCLSCFSSGLHDEIRLFDSMIGESRGLKRSVVAVVMGTRIDPKGQDRT</sequence>
<reference evidence="2" key="1">
    <citation type="journal article" date="2018" name="DNA Res.">
        <title>Multiple hybrid de novo genome assembly of finger millet, an orphan allotetraploid crop.</title>
        <authorList>
            <person name="Hatakeyama M."/>
            <person name="Aluri S."/>
            <person name="Balachadran M.T."/>
            <person name="Sivarajan S.R."/>
            <person name="Patrignani A."/>
            <person name="Gruter S."/>
            <person name="Poveda L."/>
            <person name="Shimizu-Inatsugi R."/>
            <person name="Baeten J."/>
            <person name="Francoijs K.J."/>
            <person name="Nataraja K.N."/>
            <person name="Reddy Y.A.N."/>
            <person name="Phadnis S."/>
            <person name="Ravikumar R.L."/>
            <person name="Schlapbach R."/>
            <person name="Sreeman S.M."/>
            <person name="Shimizu K.K."/>
        </authorList>
    </citation>
    <scope>NUCLEOTIDE SEQUENCE</scope>
</reference>
<gene>
    <name evidence="2" type="primary">ga06484</name>
    <name evidence="2" type="ORF">PR202_ga06484</name>
</gene>
<evidence type="ECO:0000313" key="3">
    <source>
        <dbReference type="Proteomes" id="UP001054889"/>
    </source>
</evidence>
<protein>
    <recommendedName>
        <fullName evidence="1">DUF6598 domain-containing protein</fullName>
    </recommendedName>
</protein>
<accession>A0AAV5BUZ3</accession>
<keyword evidence="3" id="KW-1185">Reference proteome</keyword>
<feature type="domain" description="DUF6598" evidence="1">
    <location>
        <begin position="202"/>
        <end position="288"/>
    </location>
</feature>
<evidence type="ECO:0000313" key="2">
    <source>
        <dbReference type="EMBL" id="GJM90226.1"/>
    </source>
</evidence>
<dbReference type="PANTHER" id="PTHR33065">
    <property type="entry name" value="OS07G0486400 PROTEIN"/>
    <property type="match status" value="1"/>
</dbReference>
<dbReference type="InterPro" id="IPR046533">
    <property type="entry name" value="DUF6598"/>
</dbReference>
<dbReference type="PANTHER" id="PTHR33065:SF176">
    <property type="entry name" value="DUF6598 DOMAIN-CONTAINING PROTEIN"/>
    <property type="match status" value="1"/>
</dbReference>